<evidence type="ECO:0000313" key="2">
    <source>
        <dbReference type="EMBL" id="TCW37156.1"/>
    </source>
</evidence>
<comment type="caution">
    <text evidence="2">The sequence shown here is derived from an EMBL/GenBank/DDBJ whole genome shotgun (WGS) entry which is preliminary data.</text>
</comment>
<dbReference type="Proteomes" id="UP000295247">
    <property type="component" value="Unassembled WGS sequence"/>
</dbReference>
<sequence>MTDSGGTRDGRRRARPILIWTIVAVLVALPAAWLGGRGLLSGLGADARWADPDPRCDLASRDCTQALPGGGEVRLAVAPRDPIPLVTPLRLRVEVEGREVGAVAVDFVGVDMEMGYNRAQLDPIGASRFAGEAMLPVCARTLMRWEARVLLETADGLLVAPFRFETRR</sequence>
<keyword evidence="1" id="KW-0472">Membrane</keyword>
<reference evidence="2 3" key="1">
    <citation type="submission" date="2019-03" db="EMBL/GenBank/DDBJ databases">
        <title>Genomic Encyclopedia of Type Strains, Phase IV (KMG-IV): sequencing the most valuable type-strain genomes for metagenomic binning, comparative biology and taxonomic classification.</title>
        <authorList>
            <person name="Goeker M."/>
        </authorList>
    </citation>
    <scope>NUCLEOTIDE SEQUENCE [LARGE SCALE GENOMIC DNA]</scope>
    <source>
        <strain evidence="2 3">DSM 203</strain>
    </source>
</reference>
<dbReference type="AlphaFoldDB" id="A0A4R4AET9"/>
<protein>
    <submittedName>
        <fullName evidence="2">Uncharacterized protein</fullName>
    </submittedName>
</protein>
<evidence type="ECO:0000256" key="1">
    <source>
        <dbReference type="SAM" id="Phobius"/>
    </source>
</evidence>
<dbReference type="EMBL" id="SMDC01000003">
    <property type="protein sequence ID" value="TCW37156.1"/>
    <property type="molecule type" value="Genomic_DNA"/>
</dbReference>
<proteinExistence type="predicted"/>
<evidence type="ECO:0000313" key="3">
    <source>
        <dbReference type="Proteomes" id="UP000295247"/>
    </source>
</evidence>
<keyword evidence="1" id="KW-1133">Transmembrane helix</keyword>
<dbReference type="RefSeq" id="WP_242466070.1">
    <property type="nucleotide sequence ID" value="NZ_NRRH01000065.1"/>
</dbReference>
<organism evidence="2 3">
    <name type="scientific">Marichromatium gracile</name>
    <name type="common">Chromatium gracile</name>
    <dbReference type="NCBI Taxonomy" id="1048"/>
    <lineage>
        <taxon>Bacteria</taxon>
        <taxon>Pseudomonadati</taxon>
        <taxon>Pseudomonadota</taxon>
        <taxon>Gammaproteobacteria</taxon>
        <taxon>Chromatiales</taxon>
        <taxon>Chromatiaceae</taxon>
        <taxon>Marichromatium</taxon>
    </lineage>
</organism>
<feature type="transmembrane region" description="Helical" evidence="1">
    <location>
        <begin position="17"/>
        <end position="36"/>
    </location>
</feature>
<name>A0A4R4AET9_MARGR</name>
<gene>
    <name evidence="2" type="ORF">EDC29_103355</name>
</gene>
<accession>A0A4R4AET9</accession>
<keyword evidence="1" id="KW-0812">Transmembrane</keyword>